<gene>
    <name evidence="1" type="ORF">DFQ12_3905</name>
</gene>
<evidence type="ECO:0000313" key="1">
    <source>
        <dbReference type="EMBL" id="RKE46752.1"/>
    </source>
</evidence>
<dbReference type="AlphaFoldDB" id="A0A420AQK9"/>
<accession>A0A420AQK9</accession>
<dbReference type="EMBL" id="RAPY01000004">
    <property type="protein sequence ID" value="RKE46752.1"/>
    <property type="molecule type" value="Genomic_DNA"/>
</dbReference>
<proteinExistence type="predicted"/>
<reference evidence="1 2" key="1">
    <citation type="submission" date="2018-09" db="EMBL/GenBank/DDBJ databases">
        <title>Genomic Encyclopedia of Type Strains, Phase III (KMG-III): the genomes of soil and plant-associated and newly described type strains.</title>
        <authorList>
            <person name="Whitman W."/>
        </authorList>
    </citation>
    <scope>NUCLEOTIDE SEQUENCE [LARGE SCALE GENOMIC DNA]</scope>
    <source>
        <strain evidence="1 2">CECT 7938</strain>
    </source>
</reference>
<keyword evidence="2" id="KW-1185">Reference proteome</keyword>
<comment type="caution">
    <text evidence="1">The sequence shown here is derived from an EMBL/GenBank/DDBJ whole genome shotgun (WGS) entry which is preliminary data.</text>
</comment>
<sequence>MLPHQSNQRLTISKVEFIFQVDIDNFLENVDQILTMEKKTKILSTMRLQF</sequence>
<organism evidence="1 2">
    <name type="scientific">Sphingobacterium detergens</name>
    <dbReference type="NCBI Taxonomy" id="1145106"/>
    <lineage>
        <taxon>Bacteria</taxon>
        <taxon>Pseudomonadati</taxon>
        <taxon>Bacteroidota</taxon>
        <taxon>Sphingobacteriia</taxon>
        <taxon>Sphingobacteriales</taxon>
        <taxon>Sphingobacteriaceae</taxon>
        <taxon>Sphingobacterium</taxon>
    </lineage>
</organism>
<dbReference type="Proteomes" id="UP000286246">
    <property type="component" value="Unassembled WGS sequence"/>
</dbReference>
<name>A0A420AQK9_SPHD1</name>
<evidence type="ECO:0000313" key="2">
    <source>
        <dbReference type="Proteomes" id="UP000286246"/>
    </source>
</evidence>
<protein>
    <submittedName>
        <fullName evidence="1">Uncharacterized protein</fullName>
    </submittedName>
</protein>